<proteinExistence type="predicted"/>
<feature type="transmembrane region" description="Helical" evidence="1">
    <location>
        <begin position="21"/>
        <end position="39"/>
    </location>
</feature>
<dbReference type="PANTHER" id="PTHR43471">
    <property type="entry name" value="ABC TRANSPORTER PERMEASE"/>
    <property type="match status" value="1"/>
</dbReference>
<feature type="transmembrane region" description="Helical" evidence="1">
    <location>
        <begin position="59"/>
        <end position="83"/>
    </location>
</feature>
<dbReference type="EMBL" id="CP035758">
    <property type="protein sequence ID" value="QBD79094.1"/>
    <property type="molecule type" value="Genomic_DNA"/>
</dbReference>
<evidence type="ECO:0008006" key="4">
    <source>
        <dbReference type="Google" id="ProtNLM"/>
    </source>
</evidence>
<name>A0A4P6JUE5_KTERU</name>
<feature type="transmembrane region" description="Helical" evidence="1">
    <location>
        <begin position="267"/>
        <end position="289"/>
    </location>
</feature>
<dbReference type="KEGG" id="kbs:EPA93_25160"/>
<evidence type="ECO:0000313" key="3">
    <source>
        <dbReference type="Proteomes" id="UP000290365"/>
    </source>
</evidence>
<feature type="transmembrane region" description="Helical" evidence="1">
    <location>
        <begin position="175"/>
        <end position="198"/>
    </location>
</feature>
<keyword evidence="3" id="KW-1185">Reference proteome</keyword>
<dbReference type="Proteomes" id="UP000290365">
    <property type="component" value="Chromosome"/>
</dbReference>
<dbReference type="AlphaFoldDB" id="A0A4P6JUE5"/>
<reference evidence="2 3" key="1">
    <citation type="submission" date="2019-01" db="EMBL/GenBank/DDBJ databases">
        <title>Ktedonosporobacter rubrisoli SCAWS-G2.</title>
        <authorList>
            <person name="Huang Y."/>
            <person name="Yan B."/>
        </authorList>
    </citation>
    <scope>NUCLEOTIDE SEQUENCE [LARGE SCALE GENOMIC DNA]</scope>
    <source>
        <strain evidence="2 3">SCAWS-G2</strain>
    </source>
</reference>
<dbReference type="PANTHER" id="PTHR43471:SF12">
    <property type="entry name" value="HYPOTHETICAL MEMBRANE PROTEIN, CONSERVED"/>
    <property type="match status" value="1"/>
</dbReference>
<organism evidence="2 3">
    <name type="scientific">Ktedonosporobacter rubrisoli</name>
    <dbReference type="NCBI Taxonomy" id="2509675"/>
    <lineage>
        <taxon>Bacteria</taxon>
        <taxon>Bacillati</taxon>
        <taxon>Chloroflexota</taxon>
        <taxon>Ktedonobacteria</taxon>
        <taxon>Ktedonobacterales</taxon>
        <taxon>Ktedonosporobacteraceae</taxon>
        <taxon>Ktedonosporobacter</taxon>
    </lineage>
</organism>
<dbReference type="OrthoDB" id="9815855at2"/>
<keyword evidence="1" id="KW-1133">Transmembrane helix</keyword>
<evidence type="ECO:0000313" key="2">
    <source>
        <dbReference type="EMBL" id="QBD79094.1"/>
    </source>
</evidence>
<evidence type="ECO:0000256" key="1">
    <source>
        <dbReference type="SAM" id="Phobius"/>
    </source>
</evidence>
<gene>
    <name evidence="2" type="ORF">EPA93_25160</name>
</gene>
<keyword evidence="1" id="KW-0472">Membrane</keyword>
<feature type="transmembrane region" description="Helical" evidence="1">
    <location>
        <begin position="140"/>
        <end position="163"/>
    </location>
</feature>
<accession>A0A4P6JUE5</accession>
<sequence length="306" mass="33696">MIFFSLLTKELRLRMRRERTIWVIVAYIAAMSLLGVFFVSSLSSYTYGGSGLSNVGVQLYVLLSQVQLVLIVFVTPAFTATVVNGEKERQTFDLLLCSRLSSFALVAGKLAAGITNTLLLIAASIPLFSLVFFFGGVSPTQVFCTLTVFVVTALVVGTFGLLCSTLFKRPAISTAVAYLGGILWLVLPLLVALILTWTNSTWFQLYPDRSKLLFAWNPLLALSSTYAQTSDAFPYVFRLSGVLSLGILSLARGASSYMLGKAVLPLWLVYSLLSLLVTVIFFLLCLLTIKPRSLLRWRSRRLISTP</sequence>
<keyword evidence="1" id="KW-0812">Transmembrane</keyword>
<feature type="transmembrane region" description="Helical" evidence="1">
    <location>
        <begin position="103"/>
        <end position="134"/>
    </location>
</feature>
<dbReference type="RefSeq" id="WP_129890147.1">
    <property type="nucleotide sequence ID" value="NZ_CP035758.1"/>
</dbReference>
<protein>
    <recommendedName>
        <fullName evidence="4">ABC transporter permease</fullName>
    </recommendedName>
</protein>